<dbReference type="eggNOG" id="ENOG5030N8B">
    <property type="taxonomic scope" value="Bacteria"/>
</dbReference>
<evidence type="ECO:0000313" key="2">
    <source>
        <dbReference type="EMBL" id="EXU61401.1"/>
    </source>
</evidence>
<keyword evidence="1" id="KW-0812">Transmembrane</keyword>
<proteinExistence type="predicted"/>
<feature type="transmembrane region" description="Helical" evidence="1">
    <location>
        <begin position="230"/>
        <end position="251"/>
    </location>
</feature>
<dbReference type="EMBL" id="JFAD01000008">
    <property type="protein sequence ID" value="EXU61401.1"/>
    <property type="molecule type" value="Genomic_DNA"/>
</dbReference>
<evidence type="ECO:0000256" key="1">
    <source>
        <dbReference type="SAM" id="Phobius"/>
    </source>
</evidence>
<dbReference type="AlphaFoldDB" id="A0A014KWL4"/>
<name>A0A014KWL4_9BACT</name>
<organism evidence="2 3">
    <name type="scientific">Mesomycoplasma ovipneumoniae 14811</name>
    <dbReference type="NCBI Taxonomy" id="1188239"/>
    <lineage>
        <taxon>Bacteria</taxon>
        <taxon>Bacillati</taxon>
        <taxon>Mycoplasmatota</taxon>
        <taxon>Mycoplasmoidales</taxon>
        <taxon>Metamycoplasmataceae</taxon>
        <taxon>Mesomycoplasma</taxon>
    </lineage>
</organism>
<protein>
    <submittedName>
        <fullName evidence="2">Uncharacterized protein</fullName>
    </submittedName>
</protein>
<dbReference type="Proteomes" id="UP000020977">
    <property type="component" value="Unassembled WGS sequence"/>
</dbReference>
<keyword evidence="1" id="KW-1133">Transmembrane helix</keyword>
<keyword evidence="1" id="KW-0472">Membrane</keyword>
<feature type="transmembrane region" description="Helical" evidence="1">
    <location>
        <begin position="94"/>
        <end position="117"/>
    </location>
</feature>
<feature type="transmembrane region" description="Helical" evidence="1">
    <location>
        <begin position="271"/>
        <end position="291"/>
    </location>
</feature>
<accession>A0A014KWL4</accession>
<reference evidence="2 3" key="1">
    <citation type="submission" date="2014-03" db="EMBL/GenBank/DDBJ databases">
        <title>Genome sequence of Mycoplasma ovipneumoniae strain 14811.</title>
        <authorList>
            <person name="Sirand-Pugnet P."/>
            <person name="Breton M."/>
            <person name="Dordet-Frisoni E."/>
            <person name="Baranowski E."/>
            <person name="Barre A."/>
            <person name="Couture C."/>
            <person name="Dupuy V."/>
            <person name="Gaurivaud P."/>
            <person name="Jacob D."/>
            <person name="Lemaitre C."/>
            <person name="Manso-Silvan L."/>
            <person name="Nikolski M."/>
            <person name="Nouvel L.-X."/>
            <person name="Poumarat F."/>
            <person name="Tardy F."/>
            <person name="Thebault P."/>
            <person name="Theil S."/>
            <person name="Citti C."/>
            <person name="Thiaucourt F."/>
            <person name="Blanchard A."/>
        </authorList>
    </citation>
    <scope>NUCLEOTIDE SEQUENCE [LARGE SCALE GENOMIC DNA]</scope>
    <source>
        <strain evidence="2 3">14811</strain>
    </source>
</reference>
<feature type="transmembrane region" description="Helical" evidence="1">
    <location>
        <begin position="51"/>
        <end position="74"/>
    </location>
</feature>
<dbReference type="RefSeq" id="WP_044283934.1">
    <property type="nucleotide sequence ID" value="NZ_JFAD01000008.1"/>
</dbReference>
<comment type="caution">
    <text evidence="2">The sequence shown here is derived from an EMBL/GenBank/DDBJ whole genome shotgun (WGS) entry which is preliminary data.</text>
</comment>
<evidence type="ECO:0000313" key="3">
    <source>
        <dbReference type="Proteomes" id="UP000020977"/>
    </source>
</evidence>
<gene>
    <name evidence="2" type="ORF">MOVI_0690</name>
</gene>
<dbReference type="STRING" id="1188239.MOVI_0690"/>
<sequence>MHFWSTVEKFLNLKIPKKFSKMPFLTNALYFRLFSFLVFKFNPNKQKKHYFLLALLYLISFSLPFFVVVLALILSPDIDFLRTPYLKTFNNYLITLAFEISTYLIFYIPYSYFCGFLQKVFHFYLAKKVKQKLGRLNPENKFDFLTNLDYNKHYNFAVGRVTYFRSGVSKTDKNDPNKIIKNILATFESRVNIFIPGRIFSRYYAQIVLQVFLFNSQHQTLKIDEKYWKVFLFIHFIYFVIDYGLLLFIFWLGVEFFRATIIVDLEFKRFLLISSFPHIVQLAFLATVYFIKPLGYDAIFKSMS</sequence>
<feature type="transmembrane region" description="Helical" evidence="1">
    <location>
        <begin position="20"/>
        <end position="39"/>
    </location>
</feature>